<dbReference type="SMART" id="SM00257">
    <property type="entry name" value="LysM"/>
    <property type="match status" value="1"/>
</dbReference>
<evidence type="ECO:0000313" key="2">
    <source>
        <dbReference type="EMBL" id="SVE28782.1"/>
    </source>
</evidence>
<dbReference type="SUPFAM" id="SSF54106">
    <property type="entry name" value="LysM domain"/>
    <property type="match status" value="1"/>
</dbReference>
<dbReference type="Pfam" id="PF01476">
    <property type="entry name" value="LysM"/>
    <property type="match status" value="1"/>
</dbReference>
<evidence type="ECO:0000259" key="1">
    <source>
        <dbReference type="PROSITE" id="PS51782"/>
    </source>
</evidence>
<dbReference type="InterPro" id="IPR052196">
    <property type="entry name" value="Bact_Kbp"/>
</dbReference>
<dbReference type="PANTHER" id="PTHR34700:SF4">
    <property type="entry name" value="PHAGE-LIKE ELEMENT PBSX PROTEIN XKDP"/>
    <property type="match status" value="1"/>
</dbReference>
<organism evidence="2">
    <name type="scientific">marine metagenome</name>
    <dbReference type="NCBI Taxonomy" id="408172"/>
    <lineage>
        <taxon>unclassified sequences</taxon>
        <taxon>metagenomes</taxon>
        <taxon>ecological metagenomes</taxon>
    </lineage>
</organism>
<sequence length="190" mass="21608">MKVRPLLLWFLLLALSAAMSAEYSLLREGHPDSYQVKEGDTLWGIAAMFLVDPWHWPEIWQVNLDIDNPHLIYPGDEIILKYVGMDPQLAVRRGPGGRSYKLKPEQRVRHSDRYEKLEPRVRIEPLSGTIPAIPLDAVASLISTGRIVEEETLELAPRILSGKSERLIFGPGDQFYARGTWQEETSVYGI</sequence>
<name>A0A383C9A7_9ZZZZ</name>
<dbReference type="PROSITE" id="PS51782">
    <property type="entry name" value="LYSM"/>
    <property type="match status" value="1"/>
</dbReference>
<proteinExistence type="predicted"/>
<dbReference type="CDD" id="cd00118">
    <property type="entry name" value="LysM"/>
    <property type="match status" value="1"/>
</dbReference>
<reference evidence="2" key="1">
    <citation type="submission" date="2018-05" db="EMBL/GenBank/DDBJ databases">
        <authorList>
            <person name="Lanie J.A."/>
            <person name="Ng W.-L."/>
            <person name="Kazmierczak K.M."/>
            <person name="Andrzejewski T.M."/>
            <person name="Davidsen T.M."/>
            <person name="Wayne K.J."/>
            <person name="Tettelin H."/>
            <person name="Glass J.I."/>
            <person name="Rusch D."/>
            <person name="Podicherti R."/>
            <person name="Tsui H.-C.T."/>
            <person name="Winkler M.E."/>
        </authorList>
    </citation>
    <scope>NUCLEOTIDE SEQUENCE</scope>
</reference>
<dbReference type="Gene3D" id="3.10.350.10">
    <property type="entry name" value="LysM domain"/>
    <property type="match status" value="1"/>
</dbReference>
<protein>
    <recommendedName>
        <fullName evidence="1">LysM domain-containing protein</fullName>
    </recommendedName>
</protein>
<feature type="non-terminal residue" evidence="2">
    <location>
        <position position="190"/>
    </location>
</feature>
<dbReference type="EMBL" id="UINC01206927">
    <property type="protein sequence ID" value="SVE28782.1"/>
    <property type="molecule type" value="Genomic_DNA"/>
</dbReference>
<gene>
    <name evidence="2" type="ORF">METZ01_LOCUS481636</name>
</gene>
<dbReference type="InterPro" id="IPR036779">
    <property type="entry name" value="LysM_dom_sf"/>
</dbReference>
<dbReference type="PANTHER" id="PTHR34700">
    <property type="entry name" value="POTASSIUM BINDING PROTEIN KBP"/>
    <property type="match status" value="1"/>
</dbReference>
<feature type="domain" description="LysM" evidence="1">
    <location>
        <begin position="32"/>
        <end position="80"/>
    </location>
</feature>
<dbReference type="InterPro" id="IPR018392">
    <property type="entry name" value="LysM"/>
</dbReference>
<dbReference type="AlphaFoldDB" id="A0A383C9A7"/>
<accession>A0A383C9A7</accession>